<sequence length="69" mass="8276">MHQDNRIKNLESPIQGSRKKEVVLIRDLLFNSRGADWSKQFRIFHIFMIQKISEYESNTPHSLPMHHFP</sequence>
<evidence type="ECO:0000313" key="2">
    <source>
        <dbReference type="Proteomes" id="UP000095023"/>
    </source>
</evidence>
<evidence type="ECO:0000313" key="1">
    <source>
        <dbReference type="EMBL" id="ODV88337.1"/>
    </source>
</evidence>
<proteinExistence type="predicted"/>
<reference evidence="2" key="1">
    <citation type="submission" date="2016-02" db="EMBL/GenBank/DDBJ databases">
        <title>Comparative genomics of biotechnologically important yeasts.</title>
        <authorList>
            <consortium name="DOE Joint Genome Institute"/>
            <person name="Riley R."/>
            <person name="Haridas S."/>
            <person name="Wolfe K.H."/>
            <person name="Lopes M.R."/>
            <person name="Hittinger C.T."/>
            <person name="Goker M."/>
            <person name="Salamov A."/>
            <person name="Wisecaver J."/>
            <person name="Long T.M."/>
            <person name="Aerts A.L."/>
            <person name="Barry K."/>
            <person name="Choi C."/>
            <person name="Clum A."/>
            <person name="Coughlan A.Y."/>
            <person name="Deshpande S."/>
            <person name="Douglass A.P."/>
            <person name="Hanson S.J."/>
            <person name="Klenk H.-P."/>
            <person name="Labutti K."/>
            <person name="Lapidus A."/>
            <person name="Lindquist E."/>
            <person name="Lipzen A."/>
            <person name="Meier-Kolthoff J.P."/>
            <person name="Ohm R.A."/>
            <person name="Otillar R.P."/>
            <person name="Pangilinan J."/>
            <person name="Peng Y."/>
            <person name="Rokas A."/>
            <person name="Rosa C.A."/>
            <person name="Scheuner C."/>
            <person name="Sibirny A.A."/>
            <person name="Slot J.C."/>
            <person name="Stielow J.B."/>
            <person name="Sun H."/>
            <person name="Kurtzman C.P."/>
            <person name="Blackwell M."/>
            <person name="Jeffries T.W."/>
            <person name="Grigoriev I.V."/>
        </authorList>
    </citation>
    <scope>NUCLEOTIDE SEQUENCE [LARGE SCALE GENOMIC DNA]</scope>
    <source>
        <strain evidence="2">NRRL Y-17796</strain>
    </source>
</reference>
<dbReference type="AlphaFoldDB" id="A0A1E4T983"/>
<organism evidence="1 2">
    <name type="scientific">Tortispora caseinolytica NRRL Y-17796</name>
    <dbReference type="NCBI Taxonomy" id="767744"/>
    <lineage>
        <taxon>Eukaryota</taxon>
        <taxon>Fungi</taxon>
        <taxon>Dikarya</taxon>
        <taxon>Ascomycota</taxon>
        <taxon>Saccharomycotina</taxon>
        <taxon>Trigonopsidomycetes</taxon>
        <taxon>Trigonopsidales</taxon>
        <taxon>Trigonopsidaceae</taxon>
        <taxon>Tortispora</taxon>
    </lineage>
</organism>
<name>A0A1E4T983_9ASCO</name>
<dbReference type="EMBL" id="KV453844">
    <property type="protein sequence ID" value="ODV88337.1"/>
    <property type="molecule type" value="Genomic_DNA"/>
</dbReference>
<gene>
    <name evidence="1" type="ORF">CANCADRAFT_144753</name>
</gene>
<protein>
    <submittedName>
        <fullName evidence="1">Uncharacterized protein</fullName>
    </submittedName>
</protein>
<keyword evidence="2" id="KW-1185">Reference proteome</keyword>
<accession>A0A1E4T983</accession>
<dbReference type="Proteomes" id="UP000095023">
    <property type="component" value="Unassembled WGS sequence"/>
</dbReference>